<sequence length="111" mass="12584">MSKRIRYHLDENVDPDVALALRSQGINVTTTFEMNMAGTSDAVQLAFVKQEKRVIVTHDTDFLKIASQDNTHYGIAFCKKGTRSIGEIIRNLILIYEVMSPEEIHGIVEYL</sequence>
<feature type="domain" description="DUF5615" evidence="1">
    <location>
        <begin position="6"/>
        <end position="101"/>
    </location>
</feature>
<gene>
    <name evidence="2" type="ORF">EWV53_09730</name>
</gene>
<comment type="caution">
    <text evidence="2">The sequence shown here is derived from an EMBL/GenBank/DDBJ whole genome shotgun (WGS) entry which is preliminary data.</text>
</comment>
<reference evidence="2 3" key="1">
    <citation type="submission" date="2019-01" db="EMBL/GenBank/DDBJ databases">
        <title>Coherence of Microcystis species and biogeography revealed through population genomics.</title>
        <authorList>
            <person name="Perez-Carrascal O.M."/>
            <person name="Terrat Y."/>
            <person name="Giani A."/>
            <person name="Fortin N."/>
            <person name="Tromas N."/>
            <person name="Shapiro B.J."/>
        </authorList>
    </citation>
    <scope>NUCLEOTIDE SEQUENCE [LARGE SCALE GENOMIC DNA]</scope>
    <source>
        <strain evidence="2">Mp_MB_F_20051200_S9</strain>
    </source>
</reference>
<evidence type="ECO:0000313" key="2">
    <source>
        <dbReference type="EMBL" id="TRV62886.1"/>
    </source>
</evidence>
<accession>A0A552Q0Z6</accession>
<organism evidence="2 3">
    <name type="scientific">Microcystis panniformis Mp_MB_F_20051200_S9</name>
    <dbReference type="NCBI Taxonomy" id="2486223"/>
    <lineage>
        <taxon>Bacteria</taxon>
        <taxon>Bacillati</taxon>
        <taxon>Cyanobacteriota</taxon>
        <taxon>Cyanophyceae</taxon>
        <taxon>Oscillatoriophycideae</taxon>
        <taxon>Chroococcales</taxon>
        <taxon>Microcystaceae</taxon>
        <taxon>Microcystis</taxon>
    </lineage>
</organism>
<evidence type="ECO:0000313" key="3">
    <source>
        <dbReference type="Proteomes" id="UP000317165"/>
    </source>
</evidence>
<dbReference type="EMBL" id="SFAC01000118">
    <property type="protein sequence ID" value="TRV62886.1"/>
    <property type="molecule type" value="Genomic_DNA"/>
</dbReference>
<protein>
    <recommendedName>
        <fullName evidence="1">DUF5615 domain-containing protein</fullName>
    </recommendedName>
</protein>
<dbReference type="Proteomes" id="UP000317165">
    <property type="component" value="Unassembled WGS sequence"/>
</dbReference>
<evidence type="ECO:0000259" key="1">
    <source>
        <dbReference type="Pfam" id="PF18480"/>
    </source>
</evidence>
<dbReference type="AlphaFoldDB" id="A0A552Q0Z6"/>
<name>A0A552Q0Z6_9CHRO</name>
<proteinExistence type="predicted"/>
<dbReference type="InterPro" id="IPR041049">
    <property type="entry name" value="DUF5615"/>
</dbReference>
<dbReference type="Pfam" id="PF18480">
    <property type="entry name" value="DUF5615"/>
    <property type="match status" value="1"/>
</dbReference>